<evidence type="ECO:0000256" key="1">
    <source>
        <dbReference type="SAM" id="SignalP"/>
    </source>
</evidence>
<dbReference type="AlphaFoldDB" id="A0A173XLB2"/>
<evidence type="ECO:0000313" key="2">
    <source>
        <dbReference type="EMBL" id="CUN52464.1"/>
    </source>
</evidence>
<reference evidence="2 3" key="1">
    <citation type="submission" date="2015-09" db="EMBL/GenBank/DDBJ databases">
        <authorList>
            <consortium name="Pathogen Informatics"/>
        </authorList>
    </citation>
    <scope>NUCLEOTIDE SEQUENCE [LARGE SCALE GENOMIC DNA]</scope>
    <source>
        <strain evidence="2 3">2789STDY5608828</strain>
    </source>
</reference>
<accession>A0A173XLB2</accession>
<gene>
    <name evidence="2" type="ORF">ERS852385_00670</name>
</gene>
<feature type="signal peptide" evidence="1">
    <location>
        <begin position="1"/>
        <end position="29"/>
    </location>
</feature>
<protein>
    <submittedName>
        <fullName evidence="2">Uncharacterized protein</fullName>
    </submittedName>
</protein>
<feature type="chain" id="PRO_5008015501" evidence="1">
    <location>
        <begin position="30"/>
        <end position="271"/>
    </location>
</feature>
<dbReference type="Proteomes" id="UP000095546">
    <property type="component" value="Unassembled WGS sequence"/>
</dbReference>
<sequence length="271" mass="28673">MSRKTRTVRTLFAAALLACAAASTTAVSAAPAVKPAAVTAHVSSHRAEAALTDSASAMVKHDAAMTAPAAMQRHLPTEPGYSKNAEVEAKISPLSPVTPTSPITPAIDLPSIIPSQPAPGSSSTADAYAVRTDFGKSNLHKWSSVYGMDTPWDANDVTDTEHFKSSTVAFLDTLNTLAQSAGVSFVLTGGAEYGYHAHGTYSHENGYKVDISDSGIYAGTTAYRILLEALTPFKHHLSHEWNNNHYDITIYPADYTGSYSGADHDNSGDDE</sequence>
<name>A0A173XLB2_9FIRM</name>
<keyword evidence="1" id="KW-0732">Signal</keyword>
<dbReference type="eggNOG" id="ENOG503265R">
    <property type="taxonomic scope" value="Bacteria"/>
</dbReference>
<evidence type="ECO:0000313" key="3">
    <source>
        <dbReference type="Proteomes" id="UP000095546"/>
    </source>
</evidence>
<dbReference type="RefSeq" id="WP_216597379.1">
    <property type="nucleotide sequence ID" value="NZ_CABIWZ010000002.1"/>
</dbReference>
<keyword evidence="3" id="KW-1185">Reference proteome</keyword>
<organism evidence="2 3">
    <name type="scientific">Mitsuokella jalaludinii</name>
    <dbReference type="NCBI Taxonomy" id="187979"/>
    <lineage>
        <taxon>Bacteria</taxon>
        <taxon>Bacillati</taxon>
        <taxon>Bacillota</taxon>
        <taxon>Negativicutes</taxon>
        <taxon>Selenomonadales</taxon>
        <taxon>Selenomonadaceae</taxon>
        <taxon>Mitsuokella</taxon>
    </lineage>
</organism>
<dbReference type="EMBL" id="CYYU01000002">
    <property type="protein sequence ID" value="CUN52464.1"/>
    <property type="molecule type" value="Genomic_DNA"/>
</dbReference>
<proteinExistence type="predicted"/>